<dbReference type="InterPro" id="IPR028871">
    <property type="entry name" value="BlueCu_1_BS"/>
</dbReference>
<accession>A0AAW1YG63</accession>
<keyword evidence="7" id="KW-0732">Signal</keyword>
<evidence type="ECO:0000256" key="4">
    <source>
        <dbReference type="ARBA" id="ARBA00023180"/>
    </source>
</evidence>
<dbReference type="PANTHER" id="PTHR33021">
    <property type="entry name" value="BLUE COPPER PROTEIN"/>
    <property type="match status" value="1"/>
</dbReference>
<feature type="signal peptide" evidence="7">
    <location>
        <begin position="1"/>
        <end position="28"/>
    </location>
</feature>
<feature type="compositionally biased region" description="Low complexity" evidence="5">
    <location>
        <begin position="128"/>
        <end position="150"/>
    </location>
</feature>
<dbReference type="EMBL" id="JBEDUW010000001">
    <property type="protein sequence ID" value="KAK9947545.1"/>
    <property type="molecule type" value="Genomic_DNA"/>
</dbReference>
<sequence>MGSKILGVTSVVVSIVIALAAVLPTAEAETHSVSWNNTVGADFYTSWATNHTFKVGDVLVFNFTTGRHDVAEVKKNAYEKCNVTDIIGNPKYDGPANYTLNATGDYYFICLFPGHCDQGQKLTIAVTTGNSSSAPAPAPNSTSTPPSGSKSPPPPPPSTTSTPPSTSNTTAPPPPNGSAGSPSHVVTISTVFMSIIVAVFCLF</sequence>
<organism evidence="9 10">
    <name type="scientific">Rubus argutus</name>
    <name type="common">Southern blackberry</name>
    <dbReference type="NCBI Taxonomy" id="59490"/>
    <lineage>
        <taxon>Eukaryota</taxon>
        <taxon>Viridiplantae</taxon>
        <taxon>Streptophyta</taxon>
        <taxon>Embryophyta</taxon>
        <taxon>Tracheophyta</taxon>
        <taxon>Spermatophyta</taxon>
        <taxon>Magnoliopsida</taxon>
        <taxon>eudicotyledons</taxon>
        <taxon>Gunneridae</taxon>
        <taxon>Pentapetalae</taxon>
        <taxon>rosids</taxon>
        <taxon>fabids</taxon>
        <taxon>Rosales</taxon>
        <taxon>Rosaceae</taxon>
        <taxon>Rosoideae</taxon>
        <taxon>Rosoideae incertae sedis</taxon>
        <taxon>Rubus</taxon>
    </lineage>
</organism>
<dbReference type="Pfam" id="PF02298">
    <property type="entry name" value="Cu_bind_like"/>
    <property type="match status" value="1"/>
</dbReference>
<dbReference type="InterPro" id="IPR003245">
    <property type="entry name" value="Phytocyanin_dom"/>
</dbReference>
<evidence type="ECO:0000256" key="3">
    <source>
        <dbReference type="ARBA" id="ARBA00023157"/>
    </source>
</evidence>
<feature type="region of interest" description="Disordered" evidence="5">
    <location>
        <begin position="128"/>
        <end position="182"/>
    </location>
</feature>
<feature type="domain" description="Phytocyanin" evidence="8">
    <location>
        <begin position="29"/>
        <end position="128"/>
    </location>
</feature>
<dbReference type="InterPro" id="IPR039391">
    <property type="entry name" value="Phytocyanin-like"/>
</dbReference>
<dbReference type="PANTHER" id="PTHR33021:SF494">
    <property type="entry name" value="BLUE COPPER PROTEIN"/>
    <property type="match status" value="1"/>
</dbReference>
<dbReference type="PROSITE" id="PS00196">
    <property type="entry name" value="COPPER_BLUE"/>
    <property type="match status" value="1"/>
</dbReference>
<evidence type="ECO:0000256" key="7">
    <source>
        <dbReference type="SAM" id="SignalP"/>
    </source>
</evidence>
<feature type="compositionally biased region" description="Low complexity" evidence="5">
    <location>
        <begin position="159"/>
        <end position="170"/>
    </location>
</feature>
<comment type="caution">
    <text evidence="9">The sequence shown here is derived from an EMBL/GenBank/DDBJ whole genome shotgun (WGS) entry which is preliminary data.</text>
</comment>
<reference evidence="9 10" key="1">
    <citation type="journal article" date="2023" name="G3 (Bethesda)">
        <title>A chromosome-length genome assembly and annotation of blackberry (Rubus argutus, cv. 'Hillquist').</title>
        <authorList>
            <person name="Bruna T."/>
            <person name="Aryal R."/>
            <person name="Dudchenko O."/>
            <person name="Sargent D.J."/>
            <person name="Mead D."/>
            <person name="Buti M."/>
            <person name="Cavallini A."/>
            <person name="Hytonen T."/>
            <person name="Andres J."/>
            <person name="Pham M."/>
            <person name="Weisz D."/>
            <person name="Mascagni F."/>
            <person name="Usai G."/>
            <person name="Natali L."/>
            <person name="Bassil N."/>
            <person name="Fernandez G.E."/>
            <person name="Lomsadze A."/>
            <person name="Armour M."/>
            <person name="Olukolu B."/>
            <person name="Poorten T."/>
            <person name="Britton C."/>
            <person name="Davik J."/>
            <person name="Ashrafi H."/>
            <person name="Aiden E.L."/>
            <person name="Borodovsky M."/>
            <person name="Worthington M."/>
        </authorList>
    </citation>
    <scope>NUCLEOTIDE SEQUENCE [LARGE SCALE GENOMIC DNA]</scope>
    <source>
        <strain evidence="9">PI 553951</strain>
    </source>
</reference>
<keyword evidence="6" id="KW-0472">Membrane</keyword>
<evidence type="ECO:0000313" key="10">
    <source>
        <dbReference type="Proteomes" id="UP001457282"/>
    </source>
</evidence>
<keyword evidence="10" id="KW-1185">Reference proteome</keyword>
<evidence type="ECO:0000256" key="6">
    <source>
        <dbReference type="SAM" id="Phobius"/>
    </source>
</evidence>
<dbReference type="GO" id="GO:0005886">
    <property type="term" value="C:plasma membrane"/>
    <property type="evidence" value="ECO:0007669"/>
    <property type="project" value="TreeGrafter"/>
</dbReference>
<dbReference type="PROSITE" id="PS51485">
    <property type="entry name" value="PHYTOCYANIN"/>
    <property type="match status" value="1"/>
</dbReference>
<dbReference type="InterPro" id="IPR008972">
    <property type="entry name" value="Cupredoxin"/>
</dbReference>
<evidence type="ECO:0000256" key="1">
    <source>
        <dbReference type="ARBA" id="ARBA00022723"/>
    </source>
</evidence>
<keyword evidence="6" id="KW-0812">Transmembrane</keyword>
<dbReference type="GO" id="GO:0009055">
    <property type="term" value="F:electron transfer activity"/>
    <property type="evidence" value="ECO:0007669"/>
    <property type="project" value="InterPro"/>
</dbReference>
<feature type="transmembrane region" description="Helical" evidence="6">
    <location>
        <begin position="184"/>
        <end position="202"/>
    </location>
</feature>
<feature type="chain" id="PRO_5043979819" description="Phytocyanin domain-containing protein" evidence="7">
    <location>
        <begin position="29"/>
        <end position="203"/>
    </location>
</feature>
<proteinExistence type="predicted"/>
<gene>
    <name evidence="9" type="ORF">M0R45_003164</name>
</gene>
<dbReference type="FunFam" id="2.60.40.420:FF:000034">
    <property type="entry name" value="Cupredoxin superfamily protein"/>
    <property type="match status" value="1"/>
</dbReference>
<keyword evidence="1" id="KW-0479">Metal-binding</keyword>
<dbReference type="AlphaFoldDB" id="A0AAW1YG63"/>
<name>A0AAW1YG63_RUBAR</name>
<evidence type="ECO:0000256" key="5">
    <source>
        <dbReference type="SAM" id="MobiDB-lite"/>
    </source>
</evidence>
<keyword evidence="4" id="KW-0325">Glycoprotein</keyword>
<evidence type="ECO:0000259" key="8">
    <source>
        <dbReference type="PROSITE" id="PS51485"/>
    </source>
</evidence>
<keyword evidence="6" id="KW-1133">Transmembrane helix</keyword>
<evidence type="ECO:0000256" key="2">
    <source>
        <dbReference type="ARBA" id="ARBA00023008"/>
    </source>
</evidence>
<dbReference type="Proteomes" id="UP001457282">
    <property type="component" value="Unassembled WGS sequence"/>
</dbReference>
<protein>
    <recommendedName>
        <fullName evidence="8">Phytocyanin domain-containing protein</fullName>
    </recommendedName>
</protein>
<keyword evidence="2" id="KW-0186">Copper</keyword>
<keyword evidence="3" id="KW-1015">Disulfide bond</keyword>
<evidence type="ECO:0000313" key="9">
    <source>
        <dbReference type="EMBL" id="KAK9947545.1"/>
    </source>
</evidence>
<dbReference type="GO" id="GO:0046872">
    <property type="term" value="F:metal ion binding"/>
    <property type="evidence" value="ECO:0007669"/>
    <property type="project" value="UniProtKB-KW"/>
</dbReference>
<dbReference type="Gene3D" id="2.60.40.420">
    <property type="entry name" value="Cupredoxins - blue copper proteins"/>
    <property type="match status" value="1"/>
</dbReference>
<dbReference type="SUPFAM" id="SSF49503">
    <property type="entry name" value="Cupredoxins"/>
    <property type="match status" value="1"/>
</dbReference>